<dbReference type="OrthoDB" id="8039770at2759"/>
<evidence type="ECO:0000313" key="2">
    <source>
        <dbReference type="EMBL" id="KAG0709958.1"/>
    </source>
</evidence>
<evidence type="ECO:0000313" key="3">
    <source>
        <dbReference type="Proteomes" id="UP000770661"/>
    </source>
</evidence>
<feature type="region of interest" description="Disordered" evidence="1">
    <location>
        <begin position="250"/>
        <end position="273"/>
    </location>
</feature>
<accession>A0A8J4XM27</accession>
<protein>
    <submittedName>
        <fullName evidence="2">Uncharacterized protein</fullName>
    </submittedName>
</protein>
<dbReference type="EMBL" id="JACEEZ010024641">
    <property type="protein sequence ID" value="KAG0709958.1"/>
    <property type="molecule type" value="Genomic_DNA"/>
</dbReference>
<dbReference type="Proteomes" id="UP000770661">
    <property type="component" value="Unassembled WGS sequence"/>
</dbReference>
<gene>
    <name evidence="2" type="ORF">GWK47_023771</name>
</gene>
<proteinExistence type="predicted"/>
<comment type="caution">
    <text evidence="2">The sequence shown here is derived from an EMBL/GenBank/DDBJ whole genome shotgun (WGS) entry which is preliminary data.</text>
</comment>
<reference evidence="2" key="1">
    <citation type="submission" date="2020-07" db="EMBL/GenBank/DDBJ databases">
        <title>The High-quality genome of the commercially important snow crab, Chionoecetes opilio.</title>
        <authorList>
            <person name="Jeong J.-H."/>
            <person name="Ryu S."/>
        </authorList>
    </citation>
    <scope>NUCLEOTIDE SEQUENCE</scope>
    <source>
        <strain evidence="2">MADBK_172401_WGS</strain>
        <tissue evidence="2">Digestive gland</tissue>
    </source>
</reference>
<dbReference type="AlphaFoldDB" id="A0A8J4XM27"/>
<organism evidence="2 3">
    <name type="scientific">Chionoecetes opilio</name>
    <name type="common">Atlantic snow crab</name>
    <name type="synonym">Cancer opilio</name>
    <dbReference type="NCBI Taxonomy" id="41210"/>
    <lineage>
        <taxon>Eukaryota</taxon>
        <taxon>Metazoa</taxon>
        <taxon>Ecdysozoa</taxon>
        <taxon>Arthropoda</taxon>
        <taxon>Crustacea</taxon>
        <taxon>Multicrustacea</taxon>
        <taxon>Malacostraca</taxon>
        <taxon>Eumalacostraca</taxon>
        <taxon>Eucarida</taxon>
        <taxon>Decapoda</taxon>
        <taxon>Pleocyemata</taxon>
        <taxon>Brachyura</taxon>
        <taxon>Eubrachyura</taxon>
        <taxon>Majoidea</taxon>
        <taxon>Majidae</taxon>
        <taxon>Chionoecetes</taxon>
    </lineage>
</organism>
<feature type="compositionally biased region" description="Polar residues" evidence="1">
    <location>
        <begin position="263"/>
        <end position="273"/>
    </location>
</feature>
<name>A0A8J4XM27_CHIOP</name>
<sequence length="273" mass="30212">MRRDDYVTTRPGERRRIKRLQILCHTSVSFAQTAVCGQRAGHSFTSTPFGCRCQRCKCHGSPLPRQPPPPHSPLLLGCTPPIRELQRQACGPQSTGVAGRLFLKFSGKGASSVGRYSTMLDSQRLPRHKQLIQLGGMAVHWTSQRHEALPLSELLCCKQADGESFPDFLVRLKNLAEEVALCTGNAVTCAEIQLKMVLLMGVRDEELIQRLISLDTGASLQEVVTVRSLEATRQTASAIYSSPKQLRVMSTYKKRQAHDKTPHSPQQPTSGRA</sequence>
<keyword evidence="3" id="KW-1185">Reference proteome</keyword>
<evidence type="ECO:0000256" key="1">
    <source>
        <dbReference type="SAM" id="MobiDB-lite"/>
    </source>
</evidence>